<keyword evidence="1" id="KW-1133">Transmembrane helix</keyword>
<dbReference type="EMBL" id="CP044232">
    <property type="protein sequence ID" value="QEW02111.1"/>
    <property type="molecule type" value="Genomic_DNA"/>
</dbReference>
<dbReference type="KEGG" id="mlz:F6J85_02685"/>
<feature type="chain" id="PRO_5023813007" evidence="2">
    <location>
        <begin position="29"/>
        <end position="177"/>
    </location>
</feature>
<keyword evidence="4" id="KW-1185">Reference proteome</keyword>
<dbReference type="RefSeq" id="WP_150923715.1">
    <property type="nucleotide sequence ID" value="NZ_CP044232.1"/>
</dbReference>
<feature type="signal peptide" evidence="2">
    <location>
        <begin position="1"/>
        <end position="28"/>
    </location>
</feature>
<accession>A0A5J6L0W7</accession>
<dbReference type="Proteomes" id="UP000325516">
    <property type="component" value="Chromosome"/>
</dbReference>
<reference evidence="4" key="1">
    <citation type="submission" date="2019-09" db="EMBL/GenBank/DDBJ databases">
        <title>Mumia zhuanghuii sp. nov. isolated from the intestinal contents of plateau pika (Ochotona curzoniae) in the Qinghai-Tibet plateau of China.</title>
        <authorList>
            <person name="Tian Z."/>
        </authorList>
    </citation>
    <scope>NUCLEOTIDE SEQUENCE [LARGE SCALE GENOMIC DNA]</scope>
    <source>
        <strain evidence="4">L-031</strain>
    </source>
</reference>
<dbReference type="AlphaFoldDB" id="A0A5J6L0W7"/>
<proteinExistence type="predicted"/>
<sequence length="177" mass="17220">MKKFLPRLAAVTALAAGAVFAVPGVALAYPAQDAASISSAVVEPGGSATLSVADGTFGANESATITVTGENGAGATFGMVRAAVSTATYRDAVTNAQGGLDPVRISFPADARGAYTIAVFTASSPGDTVTVTVNGLSATGADFGPYLGIWVGGGALALAGGAVAVATAVVRRRRDAA</sequence>
<evidence type="ECO:0000313" key="3">
    <source>
        <dbReference type="EMBL" id="QEW02111.1"/>
    </source>
</evidence>
<gene>
    <name evidence="3" type="ORF">F6J85_02685</name>
</gene>
<keyword evidence="1" id="KW-0812">Transmembrane</keyword>
<keyword evidence="1" id="KW-0472">Membrane</keyword>
<feature type="transmembrane region" description="Helical" evidence="1">
    <location>
        <begin position="147"/>
        <end position="170"/>
    </location>
</feature>
<evidence type="ECO:0000313" key="4">
    <source>
        <dbReference type="Proteomes" id="UP000325516"/>
    </source>
</evidence>
<organism evidence="3 4">
    <name type="scientific">Microbacterium lushaniae</name>
    <dbReference type="NCBI Taxonomy" id="2614639"/>
    <lineage>
        <taxon>Bacteria</taxon>
        <taxon>Bacillati</taxon>
        <taxon>Actinomycetota</taxon>
        <taxon>Actinomycetes</taxon>
        <taxon>Micrococcales</taxon>
        <taxon>Microbacteriaceae</taxon>
        <taxon>Microbacterium</taxon>
    </lineage>
</organism>
<evidence type="ECO:0000256" key="1">
    <source>
        <dbReference type="SAM" id="Phobius"/>
    </source>
</evidence>
<protein>
    <submittedName>
        <fullName evidence="3">Cell wall protein</fullName>
    </submittedName>
</protein>
<keyword evidence="2" id="KW-0732">Signal</keyword>
<evidence type="ECO:0000256" key="2">
    <source>
        <dbReference type="SAM" id="SignalP"/>
    </source>
</evidence>
<name>A0A5J6L0W7_9MICO</name>